<accession>A0A1F6ECT4</accession>
<sequence length="93" mass="10445">MVKGVADCRRGTVALGGDWHMDANAHLILDGSLPEDTWGFNLYPEEEGEEALEYISLINIRPGQGNHEMELQDPLLRNLIRGLVQKHIPELNL</sequence>
<evidence type="ECO:0000313" key="2">
    <source>
        <dbReference type="Proteomes" id="UP000179115"/>
    </source>
</evidence>
<evidence type="ECO:0000313" key="1">
    <source>
        <dbReference type="EMBL" id="OGG71427.1"/>
    </source>
</evidence>
<gene>
    <name evidence="1" type="ORF">A3A35_01445</name>
</gene>
<dbReference type="InterPro" id="IPR043731">
    <property type="entry name" value="DUF5674"/>
</dbReference>
<organism evidence="1 2">
    <name type="scientific">Candidatus Kaiserbacteria bacterium RIFCSPLOWO2_01_FULL_51_21</name>
    <dbReference type="NCBI Taxonomy" id="1798508"/>
    <lineage>
        <taxon>Bacteria</taxon>
        <taxon>Candidatus Kaiseribacteriota</taxon>
    </lineage>
</organism>
<dbReference type="AlphaFoldDB" id="A0A1F6ECT4"/>
<protein>
    <submittedName>
        <fullName evidence="1">Uncharacterized protein</fullName>
    </submittedName>
</protein>
<comment type="caution">
    <text evidence="1">The sequence shown here is derived from an EMBL/GenBank/DDBJ whole genome shotgun (WGS) entry which is preliminary data.</text>
</comment>
<reference evidence="1 2" key="1">
    <citation type="journal article" date="2016" name="Nat. Commun.">
        <title>Thousands of microbial genomes shed light on interconnected biogeochemical processes in an aquifer system.</title>
        <authorList>
            <person name="Anantharaman K."/>
            <person name="Brown C.T."/>
            <person name="Hug L.A."/>
            <person name="Sharon I."/>
            <person name="Castelle C.J."/>
            <person name="Probst A.J."/>
            <person name="Thomas B.C."/>
            <person name="Singh A."/>
            <person name="Wilkins M.J."/>
            <person name="Karaoz U."/>
            <person name="Brodie E.L."/>
            <person name="Williams K.H."/>
            <person name="Hubbard S.S."/>
            <person name="Banfield J.F."/>
        </authorList>
    </citation>
    <scope>NUCLEOTIDE SEQUENCE [LARGE SCALE GENOMIC DNA]</scope>
</reference>
<dbReference type="Proteomes" id="UP000179115">
    <property type="component" value="Unassembled WGS sequence"/>
</dbReference>
<name>A0A1F6ECT4_9BACT</name>
<dbReference type="STRING" id="1798508.A3A35_01445"/>
<dbReference type="Pfam" id="PF18924">
    <property type="entry name" value="DUF5674"/>
    <property type="match status" value="1"/>
</dbReference>
<proteinExistence type="predicted"/>
<dbReference type="EMBL" id="MFLV01000023">
    <property type="protein sequence ID" value="OGG71427.1"/>
    <property type="molecule type" value="Genomic_DNA"/>
</dbReference>